<dbReference type="GO" id="GO:0005524">
    <property type="term" value="F:ATP binding"/>
    <property type="evidence" value="ECO:0007669"/>
    <property type="project" value="UniProtKB-KW"/>
</dbReference>
<evidence type="ECO:0000256" key="3">
    <source>
        <dbReference type="ARBA" id="ARBA00022598"/>
    </source>
</evidence>
<evidence type="ECO:0000313" key="7">
    <source>
        <dbReference type="Proteomes" id="UP001231518"/>
    </source>
</evidence>
<protein>
    <recommendedName>
        <fullName evidence="8">Tubulin glycylase 3A-like</fullName>
    </recommendedName>
</protein>
<dbReference type="EMBL" id="JARGEI010000009">
    <property type="protein sequence ID" value="KAJ8726164.1"/>
    <property type="molecule type" value="Genomic_DNA"/>
</dbReference>
<organism evidence="6 7">
    <name type="scientific">Mythimna separata</name>
    <name type="common">Oriental armyworm</name>
    <name type="synonym">Pseudaletia separata</name>
    <dbReference type="NCBI Taxonomy" id="271217"/>
    <lineage>
        <taxon>Eukaryota</taxon>
        <taxon>Metazoa</taxon>
        <taxon>Ecdysozoa</taxon>
        <taxon>Arthropoda</taxon>
        <taxon>Hexapoda</taxon>
        <taxon>Insecta</taxon>
        <taxon>Pterygota</taxon>
        <taxon>Neoptera</taxon>
        <taxon>Endopterygota</taxon>
        <taxon>Lepidoptera</taxon>
        <taxon>Glossata</taxon>
        <taxon>Ditrysia</taxon>
        <taxon>Noctuoidea</taxon>
        <taxon>Noctuidae</taxon>
        <taxon>Noctuinae</taxon>
        <taxon>Hadenini</taxon>
        <taxon>Mythimna</taxon>
    </lineage>
</organism>
<dbReference type="Pfam" id="PF03133">
    <property type="entry name" value="TTL"/>
    <property type="match status" value="1"/>
</dbReference>
<sequence>MPRRKKIIIKHKKNASGTKRHTRLSQYGLRNCCIIIRDQSKTTKKPDTKSISSSEKGDGKIKLPLVKMPVSNKKRMDYGPRSDGLSPREKSYIICSCQAKLNRYKSLKLQASRAIQENKIFSLYGYCNGIRSALLERGWVEKLPMEKMNLSRIRNGICTSKVEVLAELEKLFLSNLVEKHPPNFIWRTKDVPREAVLDMSDKDCPLIINRLKTDALWASKQGLCSSMKRNYWFYIEDEAEVMGPRSYATSDSREMEGFTKDYKITACTSLLKWILSMVANERKVFVEKGKISVNVILFALCRCKEYLYRKEHKDIDQTVSDASDDQWNCFLKKYYRIIGKDDVFEIDKENKLPLYMAYAKFLLKQMHRYRPQLSCEGCHNIWIIKPAHNSRGRGIRLASKLTVINDLLNKANDKYVIQKYIEEPLLIHETKFDIRQYCLVTSTYPLVIWMYRDCYLKFSSQKYNLKNYHESIHLTNNAVQRKYKNCTGRHQDLPTSNMWDSAKYKDYLVRLDKGKVWDKIIYPGMKKCIIGIMLTCQDSLPVSKNRFELYGCDFILDKEYKPWLIEINSSPDLNPTTPVTAKLCPNVLSDIIKVVIDHVENPSSSTGRFECVYQQPMSMPRYGPALDLYVRGVTLPNEYFYKGDIDLRESYDIDEDSLKGNNIKAILDKIKHTYDTHPDTDTIMREPENDDEVVLKQDRGVNPRLRDSQTDNELNMAVSVVTAQLDDLLHRVGSRHKKEKGTNLKSKRNSEFKYENFDEVDTRSVQTHSETEFTIMLDKSLKKFISAGTMNTFDFSELNDGPGGKGSTMAVNNTKKIFNDIKKLIEGRLIKKLTTKENTSFSTDFMLDATTELINFISKKEQEYSSEAWPE</sequence>
<reference evidence="6" key="1">
    <citation type="submission" date="2023-03" db="EMBL/GenBank/DDBJ databases">
        <title>Chromosome-level genomes of two armyworms, Mythimna separata and Mythimna loreyi, provide insights into the biosynthesis and reception of sex pheromones.</title>
        <authorList>
            <person name="Zhao H."/>
        </authorList>
    </citation>
    <scope>NUCLEOTIDE SEQUENCE</scope>
    <source>
        <strain evidence="6">BeijingLab</strain>
        <tissue evidence="6">Pupa</tissue>
    </source>
</reference>
<keyword evidence="7" id="KW-1185">Reference proteome</keyword>
<dbReference type="PANTHER" id="PTHR45870:SF2">
    <property type="entry name" value="TUBULIN MONOGLYCYLASE TTLL3"/>
    <property type="match status" value="1"/>
</dbReference>
<dbReference type="SUPFAM" id="SSF56059">
    <property type="entry name" value="Glutathione synthetase ATP-binding domain-like"/>
    <property type="match status" value="1"/>
</dbReference>
<dbReference type="GO" id="GO:0005930">
    <property type="term" value="C:axoneme"/>
    <property type="evidence" value="ECO:0007669"/>
    <property type="project" value="TreeGrafter"/>
</dbReference>
<keyword evidence="4" id="KW-0547">Nucleotide-binding</keyword>
<dbReference type="PANTHER" id="PTHR45870">
    <property type="entry name" value="TUBULIN MONOGLYCYLASE TTLL3"/>
    <property type="match status" value="1"/>
</dbReference>
<keyword evidence="3" id="KW-0436">Ligase</keyword>
<dbReference type="Gene3D" id="3.30.470.20">
    <property type="entry name" value="ATP-grasp fold, B domain"/>
    <property type="match status" value="1"/>
</dbReference>
<dbReference type="GO" id="GO:0070736">
    <property type="term" value="F:protein-glycine ligase activity, initiating"/>
    <property type="evidence" value="ECO:0007669"/>
    <property type="project" value="TreeGrafter"/>
</dbReference>
<keyword evidence="5" id="KW-0067">ATP-binding</keyword>
<evidence type="ECO:0000256" key="2">
    <source>
        <dbReference type="ARBA" id="ARBA00022490"/>
    </source>
</evidence>
<evidence type="ECO:0000256" key="4">
    <source>
        <dbReference type="ARBA" id="ARBA00022741"/>
    </source>
</evidence>
<name>A0AAD7YSP2_MYTSE</name>
<dbReference type="InterPro" id="IPR004344">
    <property type="entry name" value="TTL/TTLL_fam"/>
</dbReference>
<dbReference type="AlphaFoldDB" id="A0AAD7YSP2"/>
<dbReference type="Proteomes" id="UP001231518">
    <property type="component" value="Chromosome 10"/>
</dbReference>
<proteinExistence type="predicted"/>
<dbReference type="PROSITE" id="PS51221">
    <property type="entry name" value="TTL"/>
    <property type="match status" value="1"/>
</dbReference>
<evidence type="ECO:0000256" key="5">
    <source>
        <dbReference type="ARBA" id="ARBA00022840"/>
    </source>
</evidence>
<keyword evidence="2" id="KW-0963">Cytoplasm</keyword>
<dbReference type="GO" id="GO:0060271">
    <property type="term" value="P:cilium assembly"/>
    <property type="evidence" value="ECO:0007669"/>
    <property type="project" value="TreeGrafter"/>
</dbReference>
<accession>A0AAD7YSP2</accession>
<evidence type="ECO:0000256" key="1">
    <source>
        <dbReference type="ARBA" id="ARBA00004496"/>
    </source>
</evidence>
<evidence type="ECO:0000313" key="6">
    <source>
        <dbReference type="EMBL" id="KAJ8726164.1"/>
    </source>
</evidence>
<dbReference type="GO" id="GO:0015630">
    <property type="term" value="C:microtubule cytoskeleton"/>
    <property type="evidence" value="ECO:0007669"/>
    <property type="project" value="TreeGrafter"/>
</dbReference>
<dbReference type="GO" id="GO:0003341">
    <property type="term" value="P:cilium movement"/>
    <property type="evidence" value="ECO:0007669"/>
    <property type="project" value="TreeGrafter"/>
</dbReference>
<dbReference type="InterPro" id="IPR051437">
    <property type="entry name" value="TTLL_monoglycylase"/>
</dbReference>
<comment type="caution">
    <text evidence="6">The sequence shown here is derived from an EMBL/GenBank/DDBJ whole genome shotgun (WGS) entry which is preliminary data.</text>
</comment>
<comment type="subcellular location">
    <subcellularLocation>
        <location evidence="1">Cytoplasm</location>
    </subcellularLocation>
</comment>
<evidence type="ECO:0008006" key="8">
    <source>
        <dbReference type="Google" id="ProtNLM"/>
    </source>
</evidence>
<gene>
    <name evidence="6" type="ORF">PYW07_000862</name>
</gene>